<dbReference type="STRING" id="354243.BST28_03965"/>
<dbReference type="AlphaFoldDB" id="A0A1B8SFA2"/>
<reference evidence="2 3" key="1">
    <citation type="submission" date="2015-06" db="EMBL/GenBank/DDBJ databases">
        <title>Genome sequence of Mycobacterium kumamotonense strain Roo.</title>
        <authorList>
            <person name="Greninger A.L."/>
            <person name="Cunningham G."/>
            <person name="Miller S."/>
        </authorList>
    </citation>
    <scope>NUCLEOTIDE SEQUENCE [LARGE SCALE GENOMIC DNA]</scope>
    <source>
        <strain evidence="2 3">Roo</strain>
    </source>
</reference>
<keyword evidence="3" id="KW-1185">Reference proteome</keyword>
<gene>
    <name evidence="2" type="ORF">ACT18_12985</name>
</gene>
<evidence type="ECO:0000313" key="2">
    <source>
        <dbReference type="EMBL" id="OBY31402.1"/>
    </source>
</evidence>
<feature type="chain" id="PRO_5008614067" description="DUF4157 domain-containing protein" evidence="1">
    <location>
        <begin position="30"/>
        <end position="269"/>
    </location>
</feature>
<comment type="caution">
    <text evidence="2">The sequence shown here is derived from an EMBL/GenBank/DDBJ whole genome shotgun (WGS) entry which is preliminary data.</text>
</comment>
<evidence type="ECO:0000256" key="1">
    <source>
        <dbReference type="SAM" id="SignalP"/>
    </source>
</evidence>
<feature type="signal peptide" evidence="1">
    <location>
        <begin position="1"/>
        <end position="29"/>
    </location>
</feature>
<dbReference type="Proteomes" id="UP000092668">
    <property type="component" value="Unassembled WGS sequence"/>
</dbReference>
<dbReference type="EMBL" id="LFOE01000017">
    <property type="protein sequence ID" value="OBY31402.1"/>
    <property type="molecule type" value="Genomic_DNA"/>
</dbReference>
<organism evidence="2 3">
    <name type="scientific">Mycolicibacter kumamotonensis</name>
    <dbReference type="NCBI Taxonomy" id="354243"/>
    <lineage>
        <taxon>Bacteria</taxon>
        <taxon>Bacillati</taxon>
        <taxon>Actinomycetota</taxon>
        <taxon>Actinomycetes</taxon>
        <taxon>Mycobacteriales</taxon>
        <taxon>Mycobacteriaceae</taxon>
        <taxon>Mycolicibacter</taxon>
    </lineage>
</organism>
<accession>A0A1B8SFA2</accession>
<evidence type="ECO:0000313" key="3">
    <source>
        <dbReference type="Proteomes" id="UP000092668"/>
    </source>
</evidence>
<sequence length="269" mass="28114">MRRLLAALLATELVAAAVLIAAAPGPADAPLVVGDHRSVVTENHGGPRGDALLARVEANIGDAVEAVEAFWGTDWAHRIPLLATGSDRQFAAVAGGDAAAADAAQWSDVAAVAVADRVDPERRLATGQRIVFAPGADAMSTPALRIVLTHELFHFAARADTAIDAPRWLTEGVADFVARPAPDSASGPAAPLALPSDADLDAPGPRRAQAYDRAWEFARFVADRFGAAKLRELYASACGPGHVEPAVAVPLVLGVDLPDLLARWQQWRG</sequence>
<name>A0A1B8SFA2_9MYCO</name>
<protein>
    <recommendedName>
        <fullName evidence="4">DUF4157 domain-containing protein</fullName>
    </recommendedName>
</protein>
<evidence type="ECO:0008006" key="4">
    <source>
        <dbReference type="Google" id="ProtNLM"/>
    </source>
</evidence>
<dbReference type="PATRIC" id="fig|354243.3.peg.2687"/>
<keyword evidence="1" id="KW-0732">Signal</keyword>
<proteinExistence type="predicted"/>